<dbReference type="Gene3D" id="3.30.497.10">
    <property type="entry name" value="Antithrombin, subunit I, domain 2"/>
    <property type="match status" value="1"/>
</dbReference>
<evidence type="ECO:0000256" key="1">
    <source>
        <dbReference type="RuleBase" id="RU000411"/>
    </source>
</evidence>
<dbReference type="GO" id="GO:0004867">
    <property type="term" value="F:serine-type endopeptidase inhibitor activity"/>
    <property type="evidence" value="ECO:0007669"/>
    <property type="project" value="InterPro"/>
</dbReference>
<sequence length="412" mass="46043">MKNTTLKTALLGMTAAFLFLSCQKDLTNSPKYNTTDLRPLTAQEAKTVSSSNDFAFRLLQKLQPQQPNQNLFVSPLSISSALTMALNGADGTTKEAMQQTLGFALQTDKEINQSFKSLQDLLTGLDNQVNFTTANSIWYAQQYELQAPFVQQNQTYFNATVQKLNFSSPTAKNTINDWVKEKTQGKIPDIVQEIRPDHVLFLVNALYFKGTWTYPFDKKLTQKAPFRQEDGSTAQVDFMTLKNGEYLYFNDASKQVIDLPYGNRQFSMTIIVPNGQETVSNLTRQLNADQLATWLGKANTTKLDLRLPKFKLEYKKELKETLKQLGMGEAFSNQANFSRMVAGSTGGLAISEVMHKTFVEVNEEGTEAAAATSVGVVLTSLPPTIQVDRPFIFLIREKSSNAILFIGQLMNP</sequence>
<evidence type="ECO:0000313" key="5">
    <source>
        <dbReference type="Proteomes" id="UP000321532"/>
    </source>
</evidence>
<dbReference type="EMBL" id="BJYS01000031">
    <property type="protein sequence ID" value="GEO06085.1"/>
    <property type="molecule type" value="Genomic_DNA"/>
</dbReference>
<dbReference type="SMART" id="SM00093">
    <property type="entry name" value="SERPIN"/>
    <property type="match status" value="1"/>
</dbReference>
<evidence type="ECO:0000256" key="2">
    <source>
        <dbReference type="SAM" id="SignalP"/>
    </source>
</evidence>
<dbReference type="FunFam" id="3.30.497.10:FF:000001">
    <property type="entry name" value="Serine protease inhibitor"/>
    <property type="match status" value="1"/>
</dbReference>
<dbReference type="InterPro" id="IPR023796">
    <property type="entry name" value="Serpin_dom"/>
</dbReference>
<dbReference type="PROSITE" id="PS00284">
    <property type="entry name" value="SERPIN"/>
    <property type="match status" value="1"/>
</dbReference>
<dbReference type="OrthoDB" id="9764871at2"/>
<dbReference type="InterPro" id="IPR042185">
    <property type="entry name" value="Serpin_sf_2"/>
</dbReference>
<proteinExistence type="inferred from homology"/>
<dbReference type="SUPFAM" id="SSF56574">
    <property type="entry name" value="Serpins"/>
    <property type="match status" value="1"/>
</dbReference>
<name>A0A512B285_9BACT</name>
<reference evidence="4 5" key="1">
    <citation type="submission" date="2019-07" db="EMBL/GenBank/DDBJ databases">
        <title>Whole genome shotgun sequence of Adhaeribacter aerolatus NBRC 106133.</title>
        <authorList>
            <person name="Hosoyama A."/>
            <person name="Uohara A."/>
            <person name="Ohji S."/>
            <person name="Ichikawa N."/>
        </authorList>
    </citation>
    <scope>NUCLEOTIDE SEQUENCE [LARGE SCALE GENOMIC DNA]</scope>
    <source>
        <strain evidence="4 5">NBRC 106133</strain>
    </source>
</reference>
<dbReference type="CDD" id="cd19588">
    <property type="entry name" value="serpin_miropin-like"/>
    <property type="match status" value="1"/>
</dbReference>
<evidence type="ECO:0000313" key="4">
    <source>
        <dbReference type="EMBL" id="GEO06085.1"/>
    </source>
</evidence>
<evidence type="ECO:0000259" key="3">
    <source>
        <dbReference type="SMART" id="SM00093"/>
    </source>
</evidence>
<protein>
    <submittedName>
        <fullName evidence="4">Serpin</fullName>
    </submittedName>
</protein>
<dbReference type="GO" id="GO:0005615">
    <property type="term" value="C:extracellular space"/>
    <property type="evidence" value="ECO:0007669"/>
    <property type="project" value="InterPro"/>
</dbReference>
<dbReference type="RefSeq" id="WP_146901408.1">
    <property type="nucleotide sequence ID" value="NZ_BJYS01000031.1"/>
</dbReference>
<dbReference type="Gene3D" id="2.30.39.10">
    <property type="entry name" value="Alpha-1-antitrypsin, domain 1"/>
    <property type="match status" value="1"/>
</dbReference>
<dbReference type="InterPro" id="IPR000215">
    <property type="entry name" value="Serpin_fam"/>
</dbReference>
<dbReference type="InterPro" id="IPR042178">
    <property type="entry name" value="Serpin_sf_1"/>
</dbReference>
<dbReference type="PANTHER" id="PTHR11461">
    <property type="entry name" value="SERINE PROTEASE INHIBITOR, SERPIN"/>
    <property type="match status" value="1"/>
</dbReference>
<feature type="chain" id="PRO_5021839000" evidence="2">
    <location>
        <begin position="25"/>
        <end position="412"/>
    </location>
</feature>
<gene>
    <name evidence="4" type="ORF">AAE02nite_37490</name>
</gene>
<dbReference type="Proteomes" id="UP000321532">
    <property type="component" value="Unassembled WGS sequence"/>
</dbReference>
<comment type="caution">
    <text evidence="4">The sequence shown here is derived from an EMBL/GenBank/DDBJ whole genome shotgun (WGS) entry which is preliminary data.</text>
</comment>
<dbReference type="Pfam" id="PF00079">
    <property type="entry name" value="Serpin"/>
    <property type="match status" value="1"/>
</dbReference>
<dbReference type="AlphaFoldDB" id="A0A512B285"/>
<accession>A0A512B285</accession>
<dbReference type="InterPro" id="IPR036186">
    <property type="entry name" value="Serpin_sf"/>
</dbReference>
<keyword evidence="2" id="KW-0732">Signal</keyword>
<feature type="signal peptide" evidence="2">
    <location>
        <begin position="1"/>
        <end position="24"/>
    </location>
</feature>
<dbReference type="InterPro" id="IPR023795">
    <property type="entry name" value="Serpin_CS"/>
</dbReference>
<keyword evidence="5" id="KW-1185">Reference proteome</keyword>
<comment type="similarity">
    <text evidence="1">Belongs to the serpin family.</text>
</comment>
<dbReference type="PROSITE" id="PS51257">
    <property type="entry name" value="PROKAR_LIPOPROTEIN"/>
    <property type="match status" value="1"/>
</dbReference>
<feature type="domain" description="Serpin" evidence="3">
    <location>
        <begin position="56"/>
        <end position="412"/>
    </location>
</feature>
<dbReference type="PANTHER" id="PTHR11461:SF211">
    <property type="entry name" value="GH10112P-RELATED"/>
    <property type="match status" value="1"/>
</dbReference>
<organism evidence="4 5">
    <name type="scientific">Adhaeribacter aerolatus</name>
    <dbReference type="NCBI Taxonomy" id="670289"/>
    <lineage>
        <taxon>Bacteria</taxon>
        <taxon>Pseudomonadati</taxon>
        <taxon>Bacteroidota</taxon>
        <taxon>Cytophagia</taxon>
        <taxon>Cytophagales</taxon>
        <taxon>Hymenobacteraceae</taxon>
        <taxon>Adhaeribacter</taxon>
    </lineage>
</organism>